<dbReference type="AlphaFoldDB" id="A0AAD7XEH1"/>
<feature type="domain" description="Nitrogen regulatory protein areA GATA-like" evidence="2">
    <location>
        <begin position="52"/>
        <end position="79"/>
    </location>
</feature>
<feature type="region of interest" description="Disordered" evidence="1">
    <location>
        <begin position="140"/>
        <end position="184"/>
    </location>
</feature>
<gene>
    <name evidence="3" type="ORF">ONZ51_g2436</name>
</gene>
<reference evidence="3" key="1">
    <citation type="submission" date="2022-11" db="EMBL/GenBank/DDBJ databases">
        <title>Genome Sequence of Cubamyces cubensis.</title>
        <authorList>
            <person name="Buettner E."/>
        </authorList>
    </citation>
    <scope>NUCLEOTIDE SEQUENCE</scope>
    <source>
        <strain evidence="3">MPL-01</strain>
    </source>
</reference>
<dbReference type="Pfam" id="PF08550">
    <property type="entry name" value="GATA_AreA"/>
    <property type="match status" value="1"/>
</dbReference>
<organism evidence="3 4">
    <name type="scientific">Trametes cubensis</name>
    <dbReference type="NCBI Taxonomy" id="1111947"/>
    <lineage>
        <taxon>Eukaryota</taxon>
        <taxon>Fungi</taxon>
        <taxon>Dikarya</taxon>
        <taxon>Basidiomycota</taxon>
        <taxon>Agaricomycotina</taxon>
        <taxon>Agaricomycetes</taxon>
        <taxon>Polyporales</taxon>
        <taxon>Polyporaceae</taxon>
        <taxon>Trametes</taxon>
    </lineage>
</organism>
<proteinExistence type="predicted"/>
<feature type="compositionally biased region" description="Low complexity" evidence="1">
    <location>
        <begin position="668"/>
        <end position="680"/>
    </location>
</feature>
<sequence>MPIPATLTSYLPVLLVSVTHNAAPDDSSFDTLPAGQVDYLSHNWKEEDVWRSWRSMTRQKNAIANGMRLENASWRTWWKQRNKLKTISPETLNWCVLYVHLPFISRIALPDMRVGLKDSDVTWLYGPLHVGHDWTDYSTRKTSKLNASHRKTSTDAVPGPYKTNADVGAGHRSTNAAPAPAPKKPILKHRSISQLLSLPASPFFHQPDSDEESEEREGEEQRSTPTRPPLMHTKSDTHINMRGRPFRKNSPPRIIAEGGTAQPDPQGATGSEASGSTGSDQDLSGSSSTGADGSHGPGAKKKHISFNTFVEQCIAIEKPKPKRSTTGPTRDGRVYDAFDDGYDSELGYDGEYEEPVSFYGAGSDSEEDDDDDVLEMRTSSSRSRSSSSSRGSPFATSFSSDANAPGRPKPPMVRRPSMDREHVTIAPIPPTLLKSTGVGNELSTVSEGKMLESPKEVDLVYVPPASYSLPGTPNFGSSEDVYHHRESYFSVGTSSHYPRSPLPRSPAPGSSPRIPSVGMPSEHSSGVPIIQRSNSGGIYGSQGFVDSPMQIDDIASQHMEDAYDYFGGPDLGEDFSHSRPQVSRRRSRTEVRDDDEHVEEITRYAEGGAASVTMGRSSSGTWYHMPPRSADDPDMPVVVVNEVNGAVEERQERSRETSPSARIPEEGSSSPPASLPTTPAMPVPRVSTAHSQFASSVSSQHSMPSSVAGSTPCDPALLSPADSVPTRGRLPHSPSVSGSTTTGSSSYSHSTDSRSASGSRGRSSTRTSSFSDRERSGSRSRSRGTSSPMGSISPTGSAIGIGSAYVGGRCRDRDRDREHRSRKRSSEEERGRERTGRRLGDSLSPPSAVGSPSRGSDGGEYAYQPYSPVLSDIPEKPMRIPSPPSSVSGSSTETASVSTVGPSPAQQQAREAYERHCAAGAPAPSKSPVVAVAIPSPIPEEEEEERRSRQPTPANSPVAAFRTQVPEAQKAQPQSTPSTSSAIGPTVSPSTTTTTLSSPASPSAESPKSPDSADSSPSRHPSRAQRVSFDGVQEQAGTLVNRAAEIVQSARGFLGSIWNSNSA</sequence>
<feature type="compositionally biased region" description="Basic and acidic residues" evidence="1">
    <location>
        <begin position="588"/>
        <end position="603"/>
    </location>
</feature>
<accession>A0AAD7XEH1</accession>
<feature type="compositionally biased region" description="Low complexity" evidence="1">
    <location>
        <begin position="885"/>
        <end position="900"/>
    </location>
</feature>
<protein>
    <recommendedName>
        <fullName evidence="2">Nitrogen regulatory protein areA GATA-like domain-containing protein</fullName>
    </recommendedName>
</protein>
<feature type="region of interest" description="Disordered" evidence="1">
    <location>
        <begin position="565"/>
        <end position="1033"/>
    </location>
</feature>
<comment type="caution">
    <text evidence="3">The sequence shown here is derived from an EMBL/GenBank/DDBJ whole genome shotgun (WGS) entry which is preliminary data.</text>
</comment>
<feature type="compositionally biased region" description="Low complexity" evidence="1">
    <location>
        <begin position="637"/>
        <end position="646"/>
    </location>
</feature>
<feature type="compositionally biased region" description="Basic and acidic residues" evidence="1">
    <location>
        <begin position="647"/>
        <end position="656"/>
    </location>
</feature>
<feature type="compositionally biased region" description="Low complexity" evidence="1">
    <location>
        <begin position="267"/>
        <end position="279"/>
    </location>
</feature>
<name>A0AAD7XEH1_9APHY</name>
<feature type="compositionally biased region" description="Polar residues" evidence="1">
    <location>
        <begin position="971"/>
        <end position="983"/>
    </location>
</feature>
<feature type="compositionally biased region" description="Low complexity" evidence="1">
    <location>
        <begin position="733"/>
        <end position="770"/>
    </location>
</feature>
<feature type="compositionally biased region" description="Basic residues" evidence="1">
    <location>
        <begin position="141"/>
        <end position="151"/>
    </location>
</feature>
<feature type="compositionally biased region" description="Basic and acidic residues" evidence="1">
    <location>
        <begin position="809"/>
        <end position="840"/>
    </location>
</feature>
<dbReference type="GO" id="GO:0042149">
    <property type="term" value="P:cellular response to glucose starvation"/>
    <property type="evidence" value="ECO:0007669"/>
    <property type="project" value="TreeGrafter"/>
</dbReference>
<feature type="region of interest" description="Disordered" evidence="1">
    <location>
        <begin position="491"/>
        <end position="544"/>
    </location>
</feature>
<feature type="compositionally biased region" description="Acidic residues" evidence="1">
    <location>
        <begin position="209"/>
        <end position="218"/>
    </location>
</feature>
<feature type="compositionally biased region" description="Low complexity" evidence="1">
    <location>
        <begin position="687"/>
        <end position="706"/>
    </location>
</feature>
<dbReference type="EMBL" id="JAPEVG010000038">
    <property type="protein sequence ID" value="KAJ8490205.1"/>
    <property type="molecule type" value="Genomic_DNA"/>
</dbReference>
<dbReference type="InterPro" id="IPR013860">
    <property type="entry name" value="AreA_GATA"/>
</dbReference>
<feature type="compositionally biased region" description="Polar residues" evidence="1">
    <location>
        <begin position="433"/>
        <end position="446"/>
    </location>
</feature>
<feature type="compositionally biased region" description="Low complexity" evidence="1">
    <location>
        <begin position="377"/>
        <end position="400"/>
    </location>
</feature>
<dbReference type="PANTHER" id="PTHR28051">
    <property type="entry name" value="PROTEIN MTL1-RELATED"/>
    <property type="match status" value="1"/>
</dbReference>
<evidence type="ECO:0000313" key="3">
    <source>
        <dbReference type="EMBL" id="KAJ8490205.1"/>
    </source>
</evidence>
<feature type="compositionally biased region" description="Low complexity" evidence="1">
    <location>
        <begin position="918"/>
        <end position="935"/>
    </location>
</feature>
<dbReference type="InterPro" id="IPR052292">
    <property type="entry name" value="Glucose_repression_reg"/>
</dbReference>
<dbReference type="GO" id="GO:0005773">
    <property type="term" value="C:vacuole"/>
    <property type="evidence" value="ECO:0007669"/>
    <property type="project" value="GOC"/>
</dbReference>
<evidence type="ECO:0000313" key="4">
    <source>
        <dbReference type="Proteomes" id="UP001215151"/>
    </source>
</evidence>
<feature type="compositionally biased region" description="Low complexity" evidence="1">
    <location>
        <begin position="985"/>
        <end position="1019"/>
    </location>
</feature>
<dbReference type="GO" id="GO:0007039">
    <property type="term" value="P:protein catabolic process in the vacuole"/>
    <property type="evidence" value="ECO:0007669"/>
    <property type="project" value="TreeGrafter"/>
</dbReference>
<evidence type="ECO:0000259" key="2">
    <source>
        <dbReference type="Pfam" id="PF08550"/>
    </source>
</evidence>
<dbReference type="PANTHER" id="PTHR28051:SF1">
    <property type="entry name" value="PROTEIN MTL1-RELATED"/>
    <property type="match status" value="1"/>
</dbReference>
<dbReference type="Proteomes" id="UP001215151">
    <property type="component" value="Unassembled WGS sequence"/>
</dbReference>
<feature type="compositionally biased region" description="Polar residues" evidence="1">
    <location>
        <begin position="280"/>
        <end position="291"/>
    </location>
</feature>
<feature type="compositionally biased region" description="Acidic residues" evidence="1">
    <location>
        <begin position="337"/>
        <end position="354"/>
    </location>
</feature>
<feature type="compositionally biased region" description="Acidic residues" evidence="1">
    <location>
        <begin position="364"/>
        <end position="373"/>
    </location>
</feature>
<evidence type="ECO:0000256" key="1">
    <source>
        <dbReference type="SAM" id="MobiDB-lite"/>
    </source>
</evidence>
<feature type="region of interest" description="Disordered" evidence="1">
    <location>
        <begin position="199"/>
        <end position="453"/>
    </location>
</feature>
<keyword evidence="4" id="KW-1185">Reference proteome</keyword>